<keyword evidence="2" id="KW-0808">Transferase</keyword>
<dbReference type="STRING" id="1088818.A0A2I0AGN4"/>
<evidence type="ECO:0000313" key="2">
    <source>
        <dbReference type="EMBL" id="PKA54700.1"/>
    </source>
</evidence>
<proteinExistence type="predicted"/>
<dbReference type="EC" id="2.4.1.-" evidence="2"/>
<keyword evidence="1" id="KW-0802">TPR repeat</keyword>
<dbReference type="PANTHER" id="PTHR44102:SF5">
    <property type="entry name" value="PROTEIN NPG1"/>
    <property type="match status" value="1"/>
</dbReference>
<dbReference type="SUPFAM" id="SSF48452">
    <property type="entry name" value="TPR-like"/>
    <property type="match status" value="3"/>
</dbReference>
<reference evidence="2 3" key="1">
    <citation type="journal article" date="2017" name="Nature">
        <title>The Apostasia genome and the evolution of orchids.</title>
        <authorList>
            <person name="Zhang G.Q."/>
            <person name="Liu K.W."/>
            <person name="Li Z."/>
            <person name="Lohaus R."/>
            <person name="Hsiao Y.Y."/>
            <person name="Niu S.C."/>
            <person name="Wang J.Y."/>
            <person name="Lin Y.C."/>
            <person name="Xu Q."/>
            <person name="Chen L.J."/>
            <person name="Yoshida K."/>
            <person name="Fujiwara S."/>
            <person name="Wang Z.W."/>
            <person name="Zhang Y.Q."/>
            <person name="Mitsuda N."/>
            <person name="Wang M."/>
            <person name="Liu G.H."/>
            <person name="Pecoraro L."/>
            <person name="Huang H.X."/>
            <person name="Xiao X.J."/>
            <person name="Lin M."/>
            <person name="Wu X.Y."/>
            <person name="Wu W.L."/>
            <person name="Chen Y.Y."/>
            <person name="Chang S.B."/>
            <person name="Sakamoto S."/>
            <person name="Ohme-Takagi M."/>
            <person name="Yagi M."/>
            <person name="Zeng S.J."/>
            <person name="Shen C.Y."/>
            <person name="Yeh C.M."/>
            <person name="Luo Y.B."/>
            <person name="Tsai W.C."/>
            <person name="Van de Peer Y."/>
            <person name="Liu Z.J."/>
        </authorList>
    </citation>
    <scope>NUCLEOTIDE SEQUENCE [LARGE SCALE GENOMIC DNA]</scope>
    <source>
        <strain evidence="3">cv. Shenzhen</strain>
        <tissue evidence="2">Stem</tissue>
    </source>
</reference>
<dbReference type="Proteomes" id="UP000236161">
    <property type="component" value="Unassembled WGS sequence"/>
</dbReference>
<keyword evidence="2" id="KW-0328">Glycosyltransferase</keyword>
<feature type="repeat" description="TPR" evidence="1">
    <location>
        <begin position="673"/>
        <end position="706"/>
    </location>
</feature>
<dbReference type="Pfam" id="PF13432">
    <property type="entry name" value="TPR_16"/>
    <property type="match status" value="1"/>
</dbReference>
<dbReference type="GO" id="GO:0016757">
    <property type="term" value="F:glycosyltransferase activity"/>
    <property type="evidence" value="ECO:0007669"/>
    <property type="project" value="UniProtKB-KW"/>
</dbReference>
<dbReference type="Pfam" id="PF13181">
    <property type="entry name" value="TPR_8"/>
    <property type="match status" value="1"/>
</dbReference>
<dbReference type="AlphaFoldDB" id="A0A2I0AGN4"/>
<evidence type="ECO:0000256" key="1">
    <source>
        <dbReference type="PROSITE-ProRule" id="PRU00339"/>
    </source>
</evidence>
<dbReference type="SMART" id="SM00028">
    <property type="entry name" value="TPR"/>
    <property type="match status" value="5"/>
</dbReference>
<evidence type="ECO:0000313" key="3">
    <source>
        <dbReference type="Proteomes" id="UP000236161"/>
    </source>
</evidence>
<gene>
    <name evidence="2" type="primary">SEC</name>
    <name evidence="2" type="ORF">AXF42_Ash000535</name>
</gene>
<name>A0A2I0AGN4_9ASPA</name>
<dbReference type="EMBL" id="KZ451982">
    <property type="protein sequence ID" value="PKA54700.1"/>
    <property type="molecule type" value="Genomic_DNA"/>
</dbReference>
<sequence>MMSCIRKEESKLENSLSLHDEASKKIYYGERQRGVWMPFCGFPLLESQFEDHIIPRPSIPPSIWTSIETEEARALLGRLEFQRGNIEATLRVFDGVDLQAAMQRLQPSLSEKFSPVSSRRSHSHGDSLHIGSHPGANLVLEAIYLKSASLQKLGRAIDAAQECKGLLDSVEKIFQNGATDLAVDIKLLDTISKAVELLPELWKQAGETQEALATYRRVLLNQWNLDDETYARIQKRFAVLLLHGGLEVDPLIFPTQIDGYFIPKNNLEEAILILMILLKKWHLGKIPWDPSIVEHLNFALSICDQTSYLAKQLEELKPGTYHRCDRWNDLALCYSGAKQDMAALNLLRKSLNILEKPNDMVALLLAAKICSKDCLLAAEGVEYAQRALGNAQGVGHLKSVALCLLGICLGKQAKVASSDLERSHLQNEALTSLDEAIVHDRSNPDLVYQLGLQYAEHHSMSAALRCVKDFIDATGGSIPKGWRLLALILSAQQRLREAEVVTDAALDETPKLEQGHLLRIKAKLKVAQSSYVDAIETYRVLLALIQAQRKSYASFRTTSTVEDDKFSEFEVWQDLANLYSRLSHWSDAEICLEKARALMPYSASPLNTEGCIYEALNQPKQAIAAYNNAVQLDIAHASSKVAIGALLWKSGSKSAATARAYLSDALRLEPANRMAWYNLGMLYRDDGRFTDAVDCFQAASMLEESEPVESFDMIT</sequence>
<organism evidence="2 3">
    <name type="scientific">Apostasia shenzhenica</name>
    <dbReference type="NCBI Taxonomy" id="1088818"/>
    <lineage>
        <taxon>Eukaryota</taxon>
        <taxon>Viridiplantae</taxon>
        <taxon>Streptophyta</taxon>
        <taxon>Embryophyta</taxon>
        <taxon>Tracheophyta</taxon>
        <taxon>Spermatophyta</taxon>
        <taxon>Magnoliopsida</taxon>
        <taxon>Liliopsida</taxon>
        <taxon>Asparagales</taxon>
        <taxon>Orchidaceae</taxon>
        <taxon>Apostasioideae</taxon>
        <taxon>Apostasia</taxon>
    </lineage>
</organism>
<keyword evidence="3" id="KW-1185">Reference proteome</keyword>
<dbReference type="InterPro" id="IPR043376">
    <property type="entry name" value="NPG1-like"/>
</dbReference>
<dbReference type="InterPro" id="IPR019734">
    <property type="entry name" value="TPR_rpt"/>
</dbReference>
<dbReference type="PROSITE" id="PS50005">
    <property type="entry name" value="TPR"/>
    <property type="match status" value="1"/>
</dbReference>
<dbReference type="OrthoDB" id="29013at2759"/>
<protein>
    <submittedName>
        <fullName evidence="2">Putative UDP-N-acetylglucosamine--peptide N-acetylglucosaminyltransferase SEC</fullName>
        <ecNumber evidence="2">2.4.1.-</ecNumber>
    </submittedName>
</protein>
<accession>A0A2I0AGN4</accession>
<dbReference type="Gene3D" id="1.25.40.10">
    <property type="entry name" value="Tetratricopeptide repeat domain"/>
    <property type="match status" value="2"/>
</dbReference>
<dbReference type="PANTHER" id="PTHR44102">
    <property type="entry name" value="PROTEIN NPG1"/>
    <property type="match status" value="1"/>
</dbReference>
<dbReference type="InterPro" id="IPR011990">
    <property type="entry name" value="TPR-like_helical_dom_sf"/>
</dbReference>